<dbReference type="GO" id="GO:0008381">
    <property type="term" value="F:mechanosensitive monoatomic ion channel activity"/>
    <property type="evidence" value="ECO:0007669"/>
    <property type="project" value="InterPro"/>
</dbReference>
<evidence type="ECO:0000313" key="3">
    <source>
        <dbReference type="Proteomes" id="UP000230137"/>
    </source>
</evidence>
<keyword evidence="1" id="KW-1133">Transmembrane helix</keyword>
<sequence>MTFREYTLTISDALTEIVNRVIGFIPSLVGAIVILIVGWIVASLLEWAVENILRAVGLQTLFEKAKIEEIVKKTESKKDTSGLIGAVVKWVLMLVALIAAADVLGMTQVSSFLDSVLAYTPSVVAASAILIIGAIFAHFMASVVRSSVTVAKLAFAELASSLVKYAILVFSFLAALSQLGIASGLIQTLFTGLVAMLAIAGGLAFGLGGQGTAKELVEKIRKEAEIK</sequence>
<reference evidence="3" key="1">
    <citation type="submission" date="2017-09" db="EMBL/GenBank/DDBJ databases">
        <title>Depth-based differentiation of microbial function through sediment-hosted aquifers and enrichment of novel symbionts in the deep terrestrial subsurface.</title>
        <authorList>
            <person name="Probst A.J."/>
            <person name="Ladd B."/>
            <person name="Jarett J.K."/>
            <person name="Geller-Mcgrath D.E."/>
            <person name="Sieber C.M.K."/>
            <person name="Emerson J.B."/>
            <person name="Anantharaman K."/>
            <person name="Thomas B.C."/>
            <person name="Malmstrom R."/>
            <person name="Stieglmeier M."/>
            <person name="Klingl A."/>
            <person name="Woyke T."/>
            <person name="Ryan C.M."/>
            <person name="Banfield J.F."/>
        </authorList>
    </citation>
    <scope>NUCLEOTIDE SEQUENCE [LARGE SCALE GENOMIC DNA]</scope>
</reference>
<dbReference type="Gene3D" id="1.10.287.1260">
    <property type="match status" value="2"/>
</dbReference>
<feature type="transmembrane region" description="Helical" evidence="1">
    <location>
        <begin position="21"/>
        <end position="42"/>
    </location>
</feature>
<evidence type="ECO:0000313" key="2">
    <source>
        <dbReference type="EMBL" id="PJA20217.1"/>
    </source>
</evidence>
<protein>
    <recommendedName>
        <fullName evidence="4">Small-conductance mechanosensitive ion channel</fullName>
    </recommendedName>
</protein>
<keyword evidence="1" id="KW-0812">Transmembrane</keyword>
<accession>A0A2M7W3Q5</accession>
<dbReference type="Pfam" id="PF05552">
    <property type="entry name" value="MS_channel_1st_1"/>
    <property type="match status" value="2"/>
</dbReference>
<keyword evidence="1" id="KW-0472">Membrane</keyword>
<evidence type="ECO:0008006" key="4">
    <source>
        <dbReference type="Google" id="ProtNLM"/>
    </source>
</evidence>
<feature type="transmembrane region" description="Helical" evidence="1">
    <location>
        <begin position="188"/>
        <end position="207"/>
    </location>
</feature>
<dbReference type="PANTHER" id="PTHR30221:SF1">
    <property type="entry name" value="SMALL-CONDUCTANCE MECHANOSENSITIVE CHANNEL"/>
    <property type="match status" value="1"/>
</dbReference>
<feature type="transmembrane region" description="Helical" evidence="1">
    <location>
        <begin position="116"/>
        <end position="141"/>
    </location>
</feature>
<name>A0A2M7W3Q5_9BACT</name>
<comment type="caution">
    <text evidence="2">The sequence shown here is derived from an EMBL/GenBank/DDBJ whole genome shotgun (WGS) entry which is preliminary data.</text>
</comment>
<dbReference type="InterPro" id="IPR008910">
    <property type="entry name" value="MSC_TM_helix"/>
</dbReference>
<dbReference type="AlphaFoldDB" id="A0A2M7W3Q5"/>
<dbReference type="Proteomes" id="UP000230137">
    <property type="component" value="Unassembled WGS sequence"/>
</dbReference>
<evidence type="ECO:0000256" key="1">
    <source>
        <dbReference type="SAM" id="Phobius"/>
    </source>
</evidence>
<dbReference type="PANTHER" id="PTHR30221">
    <property type="entry name" value="SMALL-CONDUCTANCE MECHANOSENSITIVE CHANNEL"/>
    <property type="match status" value="1"/>
</dbReference>
<dbReference type="InterPro" id="IPR045275">
    <property type="entry name" value="MscS_archaea/bacteria_type"/>
</dbReference>
<proteinExistence type="predicted"/>
<feature type="transmembrane region" description="Helical" evidence="1">
    <location>
        <begin position="153"/>
        <end position="176"/>
    </location>
</feature>
<gene>
    <name evidence="2" type="ORF">COX60_02300</name>
</gene>
<organism evidence="2 3">
    <name type="scientific">Candidatus Berkelbacteria bacterium CG_4_10_14_0_2_um_filter_35_9_33_12</name>
    <dbReference type="NCBI Taxonomy" id="1974499"/>
    <lineage>
        <taxon>Bacteria</taxon>
        <taxon>Candidatus Berkelbacteria</taxon>
    </lineage>
</organism>
<dbReference type="EMBL" id="PFQF01000033">
    <property type="protein sequence ID" value="PJA20217.1"/>
    <property type="molecule type" value="Genomic_DNA"/>
</dbReference>
<feature type="transmembrane region" description="Helical" evidence="1">
    <location>
        <begin position="83"/>
        <end position="104"/>
    </location>
</feature>